<dbReference type="AlphaFoldDB" id="A0A3L6PYX8"/>
<keyword evidence="2" id="KW-1185">Reference proteome</keyword>
<reference evidence="2" key="1">
    <citation type="journal article" date="2019" name="Nat. Commun.">
        <title>The genome of broomcorn millet.</title>
        <authorList>
            <person name="Zou C."/>
            <person name="Miki D."/>
            <person name="Li D."/>
            <person name="Tang Q."/>
            <person name="Xiao L."/>
            <person name="Rajput S."/>
            <person name="Deng P."/>
            <person name="Jia W."/>
            <person name="Huang R."/>
            <person name="Zhang M."/>
            <person name="Sun Y."/>
            <person name="Hu J."/>
            <person name="Fu X."/>
            <person name="Schnable P.S."/>
            <person name="Li F."/>
            <person name="Zhang H."/>
            <person name="Feng B."/>
            <person name="Zhu X."/>
            <person name="Liu R."/>
            <person name="Schnable J.C."/>
            <person name="Zhu J.-K."/>
            <person name="Zhang H."/>
        </authorList>
    </citation>
    <scope>NUCLEOTIDE SEQUENCE [LARGE SCALE GENOMIC DNA]</scope>
</reference>
<evidence type="ECO:0000313" key="1">
    <source>
        <dbReference type="EMBL" id="RLM65886.1"/>
    </source>
</evidence>
<protein>
    <submittedName>
        <fullName evidence="1">Uncharacterized protein</fullName>
    </submittedName>
</protein>
<gene>
    <name evidence="1" type="ORF">C2845_PM16G16290</name>
</gene>
<name>A0A3L6PYX8_PANMI</name>
<accession>A0A3L6PYX8</accession>
<proteinExistence type="predicted"/>
<comment type="caution">
    <text evidence="1">The sequence shown here is derived from an EMBL/GenBank/DDBJ whole genome shotgun (WGS) entry which is preliminary data.</text>
</comment>
<dbReference type="EMBL" id="PQIB02000015">
    <property type="protein sequence ID" value="RLM65886.1"/>
    <property type="molecule type" value="Genomic_DNA"/>
</dbReference>
<dbReference type="Proteomes" id="UP000275267">
    <property type="component" value="Unassembled WGS sequence"/>
</dbReference>
<sequence length="97" mass="10600">MDHGWVVVARMPDARAAHEGGDVLGQTRPLLRTWRHGRSPPPIFRPPPPRHTGLGNLASARAIATAHRLLATVEPGCGNETNPSTMRLEKVARLFLL</sequence>
<organism evidence="1 2">
    <name type="scientific">Panicum miliaceum</name>
    <name type="common">Proso millet</name>
    <name type="synonym">Broomcorn millet</name>
    <dbReference type="NCBI Taxonomy" id="4540"/>
    <lineage>
        <taxon>Eukaryota</taxon>
        <taxon>Viridiplantae</taxon>
        <taxon>Streptophyta</taxon>
        <taxon>Embryophyta</taxon>
        <taxon>Tracheophyta</taxon>
        <taxon>Spermatophyta</taxon>
        <taxon>Magnoliopsida</taxon>
        <taxon>Liliopsida</taxon>
        <taxon>Poales</taxon>
        <taxon>Poaceae</taxon>
        <taxon>PACMAD clade</taxon>
        <taxon>Panicoideae</taxon>
        <taxon>Panicodae</taxon>
        <taxon>Paniceae</taxon>
        <taxon>Panicinae</taxon>
        <taxon>Panicum</taxon>
        <taxon>Panicum sect. Panicum</taxon>
    </lineage>
</organism>
<evidence type="ECO:0000313" key="2">
    <source>
        <dbReference type="Proteomes" id="UP000275267"/>
    </source>
</evidence>